<evidence type="ECO:0000259" key="2">
    <source>
        <dbReference type="Pfam" id="PF23310"/>
    </source>
</evidence>
<feature type="domain" description="F-box" evidence="1">
    <location>
        <begin position="15"/>
        <end position="62"/>
    </location>
</feature>
<dbReference type="PANTHER" id="PTHR33784">
    <property type="entry name" value="OS05G0482100 PROTEIN"/>
    <property type="match status" value="1"/>
</dbReference>
<dbReference type="Pfam" id="PF12937">
    <property type="entry name" value="F-box-like"/>
    <property type="match status" value="1"/>
</dbReference>
<reference evidence="3" key="1">
    <citation type="submission" date="2022-08" db="EMBL/GenBank/DDBJ databases">
        <authorList>
            <person name="Gutierrez-Valencia J."/>
        </authorList>
    </citation>
    <scope>NUCLEOTIDE SEQUENCE</scope>
</reference>
<evidence type="ECO:0000313" key="4">
    <source>
        <dbReference type="Proteomes" id="UP001154282"/>
    </source>
</evidence>
<feature type="domain" description="At2g35280-like TPR" evidence="2">
    <location>
        <begin position="65"/>
        <end position="169"/>
    </location>
</feature>
<dbReference type="InterPro" id="IPR057136">
    <property type="entry name" value="At2g35280_TPR_dom"/>
</dbReference>
<dbReference type="InterPro" id="IPR036047">
    <property type="entry name" value="F-box-like_dom_sf"/>
</dbReference>
<dbReference type="PANTHER" id="PTHR33784:SF10">
    <property type="entry name" value="F-BOX PROTEIN"/>
    <property type="match status" value="1"/>
</dbReference>
<name>A0AAV0NQ18_9ROSI</name>
<dbReference type="Pfam" id="PF23310">
    <property type="entry name" value="TPR_27"/>
    <property type="match status" value="1"/>
</dbReference>
<sequence length="257" mass="29012">MPTFPSAGDHHHLVAALPKDILVDVLARVASQSPADLVSAKLTCKALLEASGEDYIYRHVNIAEFPVISWKSDLSRVLFIDRCITSGNPEALFRRGLIEYLSTLEIDSGLRHLGSAARSGHPESVYIYGLLMLCQGQQEEGMALLRSLKGGSRWLEMVRYCRERVSSVVMYRWVRNFTILAGPEQNRGRICSCRQERFAVLPSPESMGRGREGWASKEDAELDFYAINRCRSCFWNHEAAAFCTMLRCGSWLLNYDN</sequence>
<dbReference type="EMBL" id="CAMGYJ010000008">
    <property type="protein sequence ID" value="CAI0460762.1"/>
    <property type="molecule type" value="Genomic_DNA"/>
</dbReference>
<proteinExistence type="predicted"/>
<dbReference type="Proteomes" id="UP001154282">
    <property type="component" value="Unassembled WGS sequence"/>
</dbReference>
<evidence type="ECO:0008006" key="5">
    <source>
        <dbReference type="Google" id="ProtNLM"/>
    </source>
</evidence>
<dbReference type="AlphaFoldDB" id="A0AAV0NQ18"/>
<dbReference type="InterPro" id="IPR040338">
    <property type="entry name" value="At1g67623-like"/>
</dbReference>
<accession>A0AAV0NQ18</accession>
<protein>
    <recommendedName>
        <fullName evidence="5">F-box domain-containing protein</fullName>
    </recommendedName>
</protein>
<keyword evidence="4" id="KW-1185">Reference proteome</keyword>
<comment type="caution">
    <text evidence="3">The sequence shown here is derived from an EMBL/GenBank/DDBJ whole genome shotgun (WGS) entry which is preliminary data.</text>
</comment>
<dbReference type="InterPro" id="IPR001810">
    <property type="entry name" value="F-box_dom"/>
</dbReference>
<evidence type="ECO:0000259" key="1">
    <source>
        <dbReference type="Pfam" id="PF12937"/>
    </source>
</evidence>
<organism evidence="3 4">
    <name type="scientific">Linum tenue</name>
    <dbReference type="NCBI Taxonomy" id="586396"/>
    <lineage>
        <taxon>Eukaryota</taxon>
        <taxon>Viridiplantae</taxon>
        <taxon>Streptophyta</taxon>
        <taxon>Embryophyta</taxon>
        <taxon>Tracheophyta</taxon>
        <taxon>Spermatophyta</taxon>
        <taxon>Magnoliopsida</taxon>
        <taxon>eudicotyledons</taxon>
        <taxon>Gunneridae</taxon>
        <taxon>Pentapetalae</taxon>
        <taxon>rosids</taxon>
        <taxon>fabids</taxon>
        <taxon>Malpighiales</taxon>
        <taxon>Linaceae</taxon>
        <taxon>Linum</taxon>
    </lineage>
</organism>
<evidence type="ECO:0000313" key="3">
    <source>
        <dbReference type="EMBL" id="CAI0460762.1"/>
    </source>
</evidence>
<dbReference type="SUPFAM" id="SSF81383">
    <property type="entry name" value="F-box domain"/>
    <property type="match status" value="1"/>
</dbReference>
<gene>
    <name evidence="3" type="ORF">LITE_LOCUS34623</name>
</gene>